<organism evidence="2 3">
    <name type="scientific">Melipona quadrifasciata</name>
    <dbReference type="NCBI Taxonomy" id="166423"/>
    <lineage>
        <taxon>Eukaryota</taxon>
        <taxon>Metazoa</taxon>
        <taxon>Ecdysozoa</taxon>
        <taxon>Arthropoda</taxon>
        <taxon>Hexapoda</taxon>
        <taxon>Insecta</taxon>
        <taxon>Pterygota</taxon>
        <taxon>Neoptera</taxon>
        <taxon>Endopterygota</taxon>
        <taxon>Hymenoptera</taxon>
        <taxon>Apocrita</taxon>
        <taxon>Aculeata</taxon>
        <taxon>Apoidea</taxon>
        <taxon>Anthophila</taxon>
        <taxon>Apidae</taxon>
        <taxon>Melipona</taxon>
    </lineage>
</organism>
<feature type="region of interest" description="Disordered" evidence="1">
    <location>
        <begin position="1"/>
        <end position="34"/>
    </location>
</feature>
<sequence length="49" mass="6009">MHERRRNTQVFRGQMDIGETERRLSRRGRNNGRKNVIADNRVYRLKNRP</sequence>
<gene>
    <name evidence="2" type="ORF">WN51_12261</name>
</gene>
<dbReference type="EMBL" id="KQ435762">
    <property type="protein sequence ID" value="KOX75517.1"/>
    <property type="molecule type" value="Genomic_DNA"/>
</dbReference>
<evidence type="ECO:0000256" key="1">
    <source>
        <dbReference type="SAM" id="MobiDB-lite"/>
    </source>
</evidence>
<evidence type="ECO:0000313" key="3">
    <source>
        <dbReference type="Proteomes" id="UP000053105"/>
    </source>
</evidence>
<dbReference type="AlphaFoldDB" id="A0A0M9A1W5"/>
<accession>A0A0M9A1W5</accession>
<protein>
    <submittedName>
        <fullName evidence="2">Uncharacterized protein</fullName>
    </submittedName>
</protein>
<keyword evidence="3" id="KW-1185">Reference proteome</keyword>
<evidence type="ECO:0000313" key="2">
    <source>
        <dbReference type="EMBL" id="KOX75517.1"/>
    </source>
</evidence>
<reference evidence="2 3" key="1">
    <citation type="submission" date="2015-07" db="EMBL/GenBank/DDBJ databases">
        <title>The genome of Melipona quadrifasciata.</title>
        <authorList>
            <person name="Pan H."/>
            <person name="Kapheim K."/>
        </authorList>
    </citation>
    <scope>NUCLEOTIDE SEQUENCE [LARGE SCALE GENOMIC DNA]</scope>
    <source>
        <strain evidence="2">0111107301</strain>
        <tissue evidence="2">Whole body</tissue>
    </source>
</reference>
<name>A0A0M9A1W5_9HYME</name>
<dbReference type="Proteomes" id="UP000053105">
    <property type="component" value="Unassembled WGS sequence"/>
</dbReference>
<proteinExistence type="predicted"/>